<dbReference type="PROSITE" id="PS00107">
    <property type="entry name" value="PROTEIN_KINASE_ATP"/>
    <property type="match status" value="1"/>
</dbReference>
<sequence length="1318" mass="144712">MGIEDYHVLGLVGEGSFGKVYKGRKKNSFQTVAMKFILKHGKTEKDLHNLRQEIEILRKLKHENIIEMLDAFETPQEFCVVTEFAQGELFEVLEDDKCLPEEQVQAIAKQLVKALHYLHSNRIIHRDMKPQNILISSGSVVKLCDFGFARAMSVNTVVLRSIKGTPLYMAPELVQEQPYNHTADLWSLGVILYELFVGQPPFYTNSVYALIRHIVKDPVKYPDTMSTNFKNFLKGLLNKNPQHRLSWPKLLEHPFVKDDSTVPDYAGAQLLSEQIRGNGMLQQGNQIQTNNASRTQSSNNATPEDMTSTCNKENNSFGVSDAGRAEVLSTSPISDSAIPSDATVLDKLEKASRTVKGASFLSKDEEAFSTVLYPIKSWLNTSPCSIRELSVDSVNQTFRILVNLIAAGSHQFCSWVDDVTVLLLEFADALLKLRLPDACSLATKPFAILRKLLDASGGAAANSYYKHWITLNELYSEVITSSQDQSGRLAYEVTACLAVMLNRVTLGLKSNVSTKGQKPVDNALLNILDHAYNSSQFLALLFQCLAGCGSATNNEPSNLVPAACESCKVIWYLIYAMEIMSLNDGHILFPLACWRRPGQDSLTDLRSARLVDVVSRALLSSRQMQIALYNCLHNGLESCVNAILQLVSRICLYNTPECAMLFIQPYLPLNSDELELGGDGTIVSGMFTVLTSCATYIKKESREGGPTATQCKLSNPRSLAVHCCTALATISTCLNSTSEKKQSAAVILTSSQKKQRSRLSVLVHLSSSDDTVAGSLQPHCAAAMMALASIVSLENGLNMKSSICEAALALFPPMGTLRTLLNLWLSEESEALGTYNGGMLNWFCLRDGCIGLVETRLRWGGPLAIEQACSNGIYKLLLSLLGDVTKENRSGLSPVGVVRTLAALCQCLSGGVFREVLFKRDNLKMIAELVCEEHLKKVNAWVGLGGGKSGVRNLINSVVDLLAFPFVAVQSSPSVPIMSASINSGYLLNAQSPGARIGAENREMLKTIETGLPNYVQHFLEVGGPGLILGCIDYMSPGDKLKPVAFVAKMVGYRPLASQLIREGLLNPNRVRALLGSSLARDSLLDFLMIISDLARMSKDFYEPIDSAGLLGLLKEFLTSEDHEVRAKTCSAIGNMCRHDSYFYESLAKNGIVDLVVDRCADPDKRTRKFACFAVGNAAYHNDRLYEILRRSIPQLTKLLLATEEDKTKSNAAGALSNLLRNSNRLCETVVSSGAIQALLKIVNSYSTLALSPTRKDVINESPLRIVLVVLRKMCDHSLCRRCIRSSDLFTSLSSLRKCPDPIISEYATAIISRASQD</sequence>
<dbReference type="OrthoDB" id="266718at2759"/>
<dbReference type="GO" id="GO:0004674">
    <property type="term" value="F:protein serine/threonine kinase activity"/>
    <property type="evidence" value="ECO:0007669"/>
    <property type="project" value="UniProtKB-KW"/>
</dbReference>
<dbReference type="Gene3D" id="1.25.10.10">
    <property type="entry name" value="Leucine-rich Repeat Variant"/>
    <property type="match status" value="1"/>
</dbReference>
<evidence type="ECO:0000256" key="3">
    <source>
        <dbReference type="ARBA" id="ARBA00022490"/>
    </source>
</evidence>
<dbReference type="PROSITE" id="PS00518">
    <property type="entry name" value="ZF_RING_1"/>
    <property type="match status" value="1"/>
</dbReference>
<feature type="repeat" description="ARM" evidence="16">
    <location>
        <begin position="1191"/>
        <end position="1234"/>
    </location>
</feature>
<keyword evidence="21" id="KW-1185">Reference proteome</keyword>
<feature type="region of interest" description="Disordered" evidence="18">
    <location>
        <begin position="289"/>
        <end position="318"/>
    </location>
</feature>
<keyword evidence="12" id="KW-0206">Cytoskeleton</keyword>
<accession>A0A9Q0HNA0</accession>
<dbReference type="PANTHER" id="PTHR22983">
    <property type="entry name" value="PROTEIN KINASE RELATED"/>
    <property type="match status" value="1"/>
</dbReference>
<dbReference type="Proteomes" id="UP001151287">
    <property type="component" value="Unassembled WGS sequence"/>
</dbReference>
<feature type="domain" description="Protein kinase" evidence="19">
    <location>
        <begin position="6"/>
        <end position="256"/>
    </location>
</feature>
<dbReference type="EMBL" id="JAMQYH010000003">
    <property type="protein sequence ID" value="KAJ1692324.1"/>
    <property type="molecule type" value="Genomic_DNA"/>
</dbReference>
<dbReference type="SUPFAM" id="SSF48371">
    <property type="entry name" value="ARM repeat"/>
    <property type="match status" value="1"/>
</dbReference>
<feature type="binding site" evidence="17">
    <location>
        <position position="39"/>
    </location>
    <ligand>
        <name>ATP</name>
        <dbReference type="ChEBI" id="CHEBI:30616"/>
    </ligand>
</feature>
<evidence type="ECO:0000256" key="11">
    <source>
        <dbReference type="ARBA" id="ARBA00022840"/>
    </source>
</evidence>
<organism evidence="20 21">
    <name type="scientific">Rhynchospora breviuscula</name>
    <dbReference type="NCBI Taxonomy" id="2022672"/>
    <lineage>
        <taxon>Eukaryota</taxon>
        <taxon>Viridiplantae</taxon>
        <taxon>Streptophyta</taxon>
        <taxon>Embryophyta</taxon>
        <taxon>Tracheophyta</taxon>
        <taxon>Spermatophyta</taxon>
        <taxon>Magnoliopsida</taxon>
        <taxon>Liliopsida</taxon>
        <taxon>Poales</taxon>
        <taxon>Cyperaceae</taxon>
        <taxon>Cyperoideae</taxon>
        <taxon>Rhynchosporeae</taxon>
        <taxon>Rhynchospora</taxon>
    </lineage>
</organism>
<dbReference type="FunFam" id="3.30.200.20:FF:000042">
    <property type="entry name" value="Aurora kinase A"/>
    <property type="match status" value="1"/>
</dbReference>
<keyword evidence="7 17" id="KW-0547">Nucleotide-binding</keyword>
<dbReference type="InterPro" id="IPR000225">
    <property type="entry name" value="Armadillo"/>
</dbReference>
<keyword evidence="9" id="KW-0418">Kinase</keyword>
<dbReference type="CDD" id="cd14002">
    <property type="entry name" value="STKc_STK36"/>
    <property type="match status" value="1"/>
</dbReference>
<protein>
    <recommendedName>
        <fullName evidence="2">non-specific serine/threonine protein kinase</fullName>
        <ecNumber evidence="2">2.7.11.1</ecNumber>
    </recommendedName>
    <alternativeName>
        <fullName evidence="15">Fused homolog</fullName>
    </alternativeName>
</protein>
<dbReference type="PANTHER" id="PTHR22983:SF6">
    <property type="entry name" value="SERINE_THREONINE-PROTEIN KINASE 36"/>
    <property type="match status" value="1"/>
</dbReference>
<keyword evidence="8" id="KW-0863">Zinc-finger</keyword>
<comment type="catalytic activity">
    <reaction evidence="13">
        <text>L-threonyl-[protein] + ATP = O-phospho-L-threonyl-[protein] + ADP + H(+)</text>
        <dbReference type="Rhea" id="RHEA:46608"/>
        <dbReference type="Rhea" id="RHEA-COMP:11060"/>
        <dbReference type="Rhea" id="RHEA-COMP:11605"/>
        <dbReference type="ChEBI" id="CHEBI:15378"/>
        <dbReference type="ChEBI" id="CHEBI:30013"/>
        <dbReference type="ChEBI" id="CHEBI:30616"/>
        <dbReference type="ChEBI" id="CHEBI:61977"/>
        <dbReference type="ChEBI" id="CHEBI:456216"/>
        <dbReference type="EC" id="2.7.11.1"/>
    </reaction>
</comment>
<dbReference type="EC" id="2.7.11.1" evidence="2"/>
<evidence type="ECO:0000256" key="4">
    <source>
        <dbReference type="ARBA" id="ARBA00022527"/>
    </source>
</evidence>
<dbReference type="PROSITE" id="PS50011">
    <property type="entry name" value="PROTEIN_KINASE_DOM"/>
    <property type="match status" value="1"/>
</dbReference>
<dbReference type="PROSITE" id="PS00108">
    <property type="entry name" value="PROTEIN_KINASE_ST"/>
    <property type="match status" value="1"/>
</dbReference>
<keyword evidence="3" id="KW-0963">Cytoplasm</keyword>
<comment type="caution">
    <text evidence="20">The sequence shown here is derived from an EMBL/GenBank/DDBJ whole genome shotgun (WGS) entry which is preliminary data.</text>
</comment>
<evidence type="ECO:0000313" key="20">
    <source>
        <dbReference type="EMBL" id="KAJ1692324.1"/>
    </source>
</evidence>
<dbReference type="SUPFAM" id="SSF56112">
    <property type="entry name" value="Protein kinase-like (PK-like)"/>
    <property type="match status" value="1"/>
</dbReference>
<dbReference type="GO" id="GO:0005524">
    <property type="term" value="F:ATP binding"/>
    <property type="evidence" value="ECO:0007669"/>
    <property type="project" value="UniProtKB-UniRule"/>
</dbReference>
<dbReference type="SMART" id="SM00185">
    <property type="entry name" value="ARM"/>
    <property type="match status" value="3"/>
</dbReference>
<evidence type="ECO:0000256" key="17">
    <source>
        <dbReference type="PROSITE-ProRule" id="PRU10141"/>
    </source>
</evidence>
<evidence type="ECO:0000256" key="9">
    <source>
        <dbReference type="ARBA" id="ARBA00022777"/>
    </source>
</evidence>
<evidence type="ECO:0000256" key="7">
    <source>
        <dbReference type="ARBA" id="ARBA00022741"/>
    </source>
</evidence>
<proteinExistence type="predicted"/>
<dbReference type="FunFam" id="1.25.10.10:FF:000223">
    <property type="entry name" value="Serine/threonine-protein kinase TIO"/>
    <property type="match status" value="1"/>
</dbReference>
<dbReference type="GO" id="GO:0005856">
    <property type="term" value="C:cytoskeleton"/>
    <property type="evidence" value="ECO:0007669"/>
    <property type="project" value="UniProtKB-SubCell"/>
</dbReference>
<evidence type="ECO:0000256" key="2">
    <source>
        <dbReference type="ARBA" id="ARBA00012513"/>
    </source>
</evidence>
<evidence type="ECO:0000256" key="14">
    <source>
        <dbReference type="ARBA" id="ARBA00048679"/>
    </source>
</evidence>
<dbReference type="Gene3D" id="1.10.510.10">
    <property type="entry name" value="Transferase(Phosphotransferase) domain 1"/>
    <property type="match status" value="1"/>
</dbReference>
<dbReference type="InterPro" id="IPR017907">
    <property type="entry name" value="Znf_RING_CS"/>
</dbReference>
<dbReference type="InterPro" id="IPR000719">
    <property type="entry name" value="Prot_kinase_dom"/>
</dbReference>
<keyword evidence="11 17" id="KW-0067">ATP-binding</keyword>
<dbReference type="SMART" id="SM00220">
    <property type="entry name" value="S_TKc"/>
    <property type="match status" value="1"/>
</dbReference>
<evidence type="ECO:0000256" key="18">
    <source>
        <dbReference type="SAM" id="MobiDB-lite"/>
    </source>
</evidence>
<evidence type="ECO:0000256" key="13">
    <source>
        <dbReference type="ARBA" id="ARBA00047899"/>
    </source>
</evidence>
<evidence type="ECO:0000259" key="19">
    <source>
        <dbReference type="PROSITE" id="PS50011"/>
    </source>
</evidence>
<dbReference type="InterPro" id="IPR011989">
    <property type="entry name" value="ARM-like"/>
</dbReference>
<keyword evidence="6" id="KW-0479">Metal-binding</keyword>
<dbReference type="InterPro" id="IPR011009">
    <property type="entry name" value="Kinase-like_dom_sf"/>
</dbReference>
<evidence type="ECO:0000256" key="6">
    <source>
        <dbReference type="ARBA" id="ARBA00022723"/>
    </source>
</evidence>
<comment type="catalytic activity">
    <reaction evidence="14">
        <text>L-seryl-[protein] + ATP = O-phospho-L-seryl-[protein] + ADP + H(+)</text>
        <dbReference type="Rhea" id="RHEA:17989"/>
        <dbReference type="Rhea" id="RHEA-COMP:9863"/>
        <dbReference type="Rhea" id="RHEA-COMP:11604"/>
        <dbReference type="ChEBI" id="CHEBI:15378"/>
        <dbReference type="ChEBI" id="CHEBI:29999"/>
        <dbReference type="ChEBI" id="CHEBI:30616"/>
        <dbReference type="ChEBI" id="CHEBI:83421"/>
        <dbReference type="ChEBI" id="CHEBI:456216"/>
        <dbReference type="EC" id="2.7.11.1"/>
    </reaction>
</comment>
<comment type="subcellular location">
    <subcellularLocation>
        <location evidence="1">Cytoplasm</location>
        <location evidence="1">Cytoskeleton</location>
    </subcellularLocation>
</comment>
<dbReference type="InterPro" id="IPR017441">
    <property type="entry name" value="Protein_kinase_ATP_BS"/>
</dbReference>
<evidence type="ECO:0000256" key="16">
    <source>
        <dbReference type="PROSITE-ProRule" id="PRU00259"/>
    </source>
</evidence>
<evidence type="ECO:0000256" key="15">
    <source>
        <dbReference type="ARBA" id="ARBA00075375"/>
    </source>
</evidence>
<dbReference type="GO" id="GO:0008270">
    <property type="term" value="F:zinc ion binding"/>
    <property type="evidence" value="ECO:0007669"/>
    <property type="project" value="UniProtKB-KW"/>
</dbReference>
<evidence type="ECO:0000256" key="12">
    <source>
        <dbReference type="ARBA" id="ARBA00023212"/>
    </source>
</evidence>
<evidence type="ECO:0000256" key="10">
    <source>
        <dbReference type="ARBA" id="ARBA00022833"/>
    </source>
</evidence>
<evidence type="ECO:0000313" key="21">
    <source>
        <dbReference type="Proteomes" id="UP001151287"/>
    </source>
</evidence>
<evidence type="ECO:0000256" key="8">
    <source>
        <dbReference type="ARBA" id="ARBA00022771"/>
    </source>
</evidence>
<dbReference type="InterPro" id="IPR008271">
    <property type="entry name" value="Ser/Thr_kinase_AS"/>
</dbReference>
<name>A0A9Q0HNA0_9POAL</name>
<reference evidence="20" key="1">
    <citation type="journal article" date="2022" name="Cell">
        <title>Repeat-based holocentromeres influence genome architecture and karyotype evolution.</title>
        <authorList>
            <person name="Hofstatter P.G."/>
            <person name="Thangavel G."/>
            <person name="Lux T."/>
            <person name="Neumann P."/>
            <person name="Vondrak T."/>
            <person name="Novak P."/>
            <person name="Zhang M."/>
            <person name="Costa L."/>
            <person name="Castellani M."/>
            <person name="Scott A."/>
            <person name="Toegelov H."/>
            <person name="Fuchs J."/>
            <person name="Mata-Sucre Y."/>
            <person name="Dias Y."/>
            <person name="Vanzela A.L.L."/>
            <person name="Huettel B."/>
            <person name="Almeida C.C.S."/>
            <person name="Simkova H."/>
            <person name="Souza G."/>
            <person name="Pedrosa-Harand A."/>
            <person name="Macas J."/>
            <person name="Mayer K.F.X."/>
            <person name="Houben A."/>
            <person name="Marques A."/>
        </authorList>
    </citation>
    <scope>NUCLEOTIDE SEQUENCE</scope>
    <source>
        <strain evidence="20">RhyBre1mFocal</strain>
    </source>
</reference>
<keyword evidence="10" id="KW-0862">Zinc</keyword>
<dbReference type="FunFam" id="1.10.510.10:FF:000292">
    <property type="entry name" value="Serine/threonine-protein kinase 36"/>
    <property type="match status" value="1"/>
</dbReference>
<evidence type="ECO:0000256" key="1">
    <source>
        <dbReference type="ARBA" id="ARBA00004245"/>
    </source>
</evidence>
<keyword evidence="5" id="KW-0808">Transferase</keyword>
<evidence type="ECO:0000256" key="5">
    <source>
        <dbReference type="ARBA" id="ARBA00022679"/>
    </source>
</evidence>
<gene>
    <name evidence="20" type="ORF">LUZ63_009022</name>
</gene>
<keyword evidence="4" id="KW-0723">Serine/threonine-protein kinase</keyword>
<dbReference type="InterPro" id="IPR016024">
    <property type="entry name" value="ARM-type_fold"/>
</dbReference>
<dbReference type="PROSITE" id="PS50176">
    <property type="entry name" value="ARM_REPEAT"/>
    <property type="match status" value="1"/>
</dbReference>
<dbReference type="Pfam" id="PF00069">
    <property type="entry name" value="Pkinase"/>
    <property type="match status" value="1"/>
</dbReference>
<dbReference type="GO" id="GO:0005737">
    <property type="term" value="C:cytoplasm"/>
    <property type="evidence" value="ECO:0007669"/>
    <property type="project" value="TreeGrafter"/>
</dbReference>